<feature type="transmembrane region" description="Helical" evidence="1">
    <location>
        <begin position="97"/>
        <end position="119"/>
    </location>
</feature>
<dbReference type="STRING" id="1618332.UT15_C0007G0010"/>
<keyword evidence="1" id="KW-1133">Transmembrane helix</keyword>
<evidence type="ECO:0000256" key="1">
    <source>
        <dbReference type="SAM" id="Phobius"/>
    </source>
</evidence>
<proteinExistence type="predicted"/>
<evidence type="ECO:0000313" key="3">
    <source>
        <dbReference type="Proteomes" id="UP000033862"/>
    </source>
</evidence>
<comment type="caution">
    <text evidence="2">The sequence shown here is derived from an EMBL/GenBank/DDBJ whole genome shotgun (WGS) entry which is preliminary data.</text>
</comment>
<protein>
    <submittedName>
        <fullName evidence="2">Rod shape-determining protein MreD</fullName>
    </submittedName>
</protein>
<reference evidence="2 3" key="1">
    <citation type="journal article" date="2015" name="Nature">
        <title>rRNA introns, odd ribosomes, and small enigmatic genomes across a large radiation of phyla.</title>
        <authorList>
            <person name="Brown C.T."/>
            <person name="Hug L.A."/>
            <person name="Thomas B.C."/>
            <person name="Sharon I."/>
            <person name="Castelle C.J."/>
            <person name="Singh A."/>
            <person name="Wilkins M.J."/>
            <person name="Williams K.H."/>
            <person name="Banfield J.F."/>
        </authorList>
    </citation>
    <scope>NUCLEOTIDE SEQUENCE [LARGE SCALE GENOMIC DNA]</scope>
</reference>
<keyword evidence="1" id="KW-0472">Membrane</keyword>
<name>A0A0G0LFP9_9BACT</name>
<dbReference type="EMBL" id="LBVS01000007">
    <property type="protein sequence ID" value="KKQ90678.1"/>
    <property type="molecule type" value="Genomic_DNA"/>
</dbReference>
<dbReference type="Proteomes" id="UP000033862">
    <property type="component" value="Unassembled WGS sequence"/>
</dbReference>
<feature type="transmembrane region" description="Helical" evidence="1">
    <location>
        <begin position="125"/>
        <end position="145"/>
    </location>
</feature>
<gene>
    <name evidence="2" type="ORF">UT15_C0007G0010</name>
</gene>
<keyword evidence="1" id="KW-0812">Transmembrane</keyword>
<organism evidence="2 3">
    <name type="scientific">Berkelbacteria bacterium GW2011_GWA1_39_10</name>
    <dbReference type="NCBI Taxonomy" id="1618332"/>
    <lineage>
        <taxon>Bacteria</taxon>
        <taxon>Candidatus Berkelbacteria</taxon>
    </lineage>
</organism>
<sequence length="158" mass="17930">MTKTILKILFIIALGIFQLTLFNKIMFFDTIPNIIIILAVAFVLFGRSQEGFLIAAIGGLMLDISSTMKFGIYTILFLIEIIFINFYLLKILPTPKIIIAFFIFTSAVLFNDLGIHLFLKMLPSWQVVISAFISGVWGCLIYIFLQNVIKPKEEIKIA</sequence>
<dbReference type="AlphaFoldDB" id="A0A0G0LFP9"/>
<accession>A0A0G0LFP9</accession>
<evidence type="ECO:0000313" key="2">
    <source>
        <dbReference type="EMBL" id="KKQ90678.1"/>
    </source>
</evidence>
<feature type="transmembrane region" description="Helical" evidence="1">
    <location>
        <begin position="70"/>
        <end position="88"/>
    </location>
</feature>